<accession>A0A4U2Y3V3</accession>
<keyword evidence="6" id="KW-1185">Reference proteome</keyword>
<dbReference type="InterPro" id="IPR055066">
    <property type="entry name" value="AASDHPPT_N"/>
</dbReference>
<keyword evidence="2 5" id="KW-0808">Transferase</keyword>
<dbReference type="PANTHER" id="PTHR12215">
    <property type="entry name" value="PHOSPHOPANTETHEINE TRANSFERASE"/>
    <property type="match status" value="1"/>
</dbReference>
<dbReference type="GO" id="GO:0000287">
    <property type="term" value="F:magnesium ion binding"/>
    <property type="evidence" value="ECO:0007669"/>
    <property type="project" value="InterPro"/>
</dbReference>
<dbReference type="InterPro" id="IPR008278">
    <property type="entry name" value="4-PPantetheinyl_Trfase_dom"/>
</dbReference>
<evidence type="ECO:0000256" key="2">
    <source>
        <dbReference type="ARBA" id="ARBA00022679"/>
    </source>
</evidence>
<dbReference type="GO" id="GO:0019878">
    <property type="term" value="P:lysine biosynthetic process via aminoadipic acid"/>
    <property type="evidence" value="ECO:0007669"/>
    <property type="project" value="TreeGrafter"/>
</dbReference>
<comment type="caution">
    <text evidence="5">The sequence shown here is derived from an EMBL/GenBank/DDBJ whole genome shotgun (WGS) entry which is preliminary data.</text>
</comment>
<dbReference type="GO" id="GO:0005829">
    <property type="term" value="C:cytosol"/>
    <property type="evidence" value="ECO:0007669"/>
    <property type="project" value="TreeGrafter"/>
</dbReference>
<evidence type="ECO:0000313" key="5">
    <source>
        <dbReference type="EMBL" id="TKI55097.1"/>
    </source>
</evidence>
<dbReference type="PANTHER" id="PTHR12215:SF10">
    <property type="entry name" value="L-AMINOADIPATE-SEMIALDEHYDE DEHYDROGENASE-PHOSPHOPANTETHEINYL TRANSFERASE"/>
    <property type="match status" value="1"/>
</dbReference>
<proteinExistence type="inferred from homology"/>
<evidence type="ECO:0000259" key="3">
    <source>
        <dbReference type="Pfam" id="PF01648"/>
    </source>
</evidence>
<dbReference type="GO" id="GO:0008897">
    <property type="term" value="F:holo-[acyl-carrier-protein] synthase activity"/>
    <property type="evidence" value="ECO:0007669"/>
    <property type="project" value="InterPro"/>
</dbReference>
<dbReference type="RefSeq" id="WP_137028476.1">
    <property type="nucleotide sequence ID" value="NZ_SZNK01000001.1"/>
</dbReference>
<dbReference type="InterPro" id="IPR037143">
    <property type="entry name" value="4-PPantetheinyl_Trfase_dom_sf"/>
</dbReference>
<dbReference type="Proteomes" id="UP000307841">
    <property type="component" value="Unassembled WGS sequence"/>
</dbReference>
<dbReference type="InterPro" id="IPR050559">
    <property type="entry name" value="P-Pant_transferase_sf"/>
</dbReference>
<dbReference type="AlphaFoldDB" id="A0A4U2Y3V3"/>
<dbReference type="OrthoDB" id="9808281at2"/>
<evidence type="ECO:0000256" key="1">
    <source>
        <dbReference type="ARBA" id="ARBA00010990"/>
    </source>
</evidence>
<dbReference type="Pfam" id="PF01648">
    <property type="entry name" value="ACPS"/>
    <property type="match status" value="1"/>
</dbReference>
<sequence>MIVCTSEYGEKHPKWSFNNGKNTGLNLYWLQIPDHITISEIQHNLHYLDDDERKTYEAYRVEEKRIEFLLGRVLLKNLLGVRLGLQPEQVRFIKNAYGRPYLIPSQAQPDLFFNLSHTRGVITCVIAPWDKVGIDVERTDHDASDVMRMVFVEKEIEFVNSQWTSDAKRQAFYRIWTRKEAVMKAEGKGFSLPPKSFTVPLEGECVSDGKYEYVTYFLLPDCLCSLVVEKLDSEISCNESFVSIEAMII</sequence>
<dbReference type="SUPFAM" id="SSF56214">
    <property type="entry name" value="4'-phosphopantetheinyl transferase"/>
    <property type="match status" value="2"/>
</dbReference>
<dbReference type="Gene3D" id="3.90.470.20">
    <property type="entry name" value="4'-phosphopantetheinyl transferase domain"/>
    <property type="match status" value="1"/>
</dbReference>
<feature type="domain" description="4'-phosphopantetheinyl transferase" evidence="3">
    <location>
        <begin position="132"/>
        <end position="201"/>
    </location>
</feature>
<evidence type="ECO:0000313" key="6">
    <source>
        <dbReference type="Proteomes" id="UP000307841"/>
    </source>
</evidence>
<dbReference type="EMBL" id="SZNK01000001">
    <property type="protein sequence ID" value="TKI55097.1"/>
    <property type="molecule type" value="Genomic_DNA"/>
</dbReference>
<feature type="domain" description="4'-phosphopantetheinyl transferase N-terminal" evidence="4">
    <location>
        <begin position="39"/>
        <end position="118"/>
    </location>
</feature>
<organism evidence="5 6">
    <name type="scientific">Brevibacillus antibioticus</name>
    <dbReference type="NCBI Taxonomy" id="2570228"/>
    <lineage>
        <taxon>Bacteria</taxon>
        <taxon>Bacillati</taxon>
        <taxon>Bacillota</taxon>
        <taxon>Bacilli</taxon>
        <taxon>Bacillales</taxon>
        <taxon>Paenibacillaceae</taxon>
        <taxon>Brevibacillus</taxon>
    </lineage>
</organism>
<reference evidence="5 6" key="1">
    <citation type="submission" date="2019-04" db="EMBL/GenBank/DDBJ databases">
        <title>Whole genome sequencing of Brevibacillus sp. TGS2-1.</title>
        <authorList>
            <person name="Choi A."/>
        </authorList>
    </citation>
    <scope>NUCLEOTIDE SEQUENCE [LARGE SCALE GENOMIC DNA]</scope>
    <source>
        <strain evidence="5 6">TGS2-1</strain>
    </source>
</reference>
<name>A0A4U2Y3V3_9BACL</name>
<dbReference type="Pfam" id="PF22624">
    <property type="entry name" value="AASDHPPT_N"/>
    <property type="match status" value="1"/>
</dbReference>
<evidence type="ECO:0000259" key="4">
    <source>
        <dbReference type="Pfam" id="PF22624"/>
    </source>
</evidence>
<gene>
    <name evidence="5" type="ORF">E8L90_06285</name>
</gene>
<comment type="similarity">
    <text evidence="1">Belongs to the P-Pant transferase superfamily. Gsp/Sfp/HetI/AcpT family.</text>
</comment>
<protein>
    <submittedName>
        <fullName evidence="5">4'-phosphopantetheinyl transferase superfamily protein</fullName>
    </submittedName>
</protein>